<keyword evidence="5 8" id="KW-0573">Peptidoglycan synthesis</keyword>
<feature type="transmembrane region" description="Helical" evidence="8">
    <location>
        <begin position="432"/>
        <end position="455"/>
    </location>
</feature>
<gene>
    <name evidence="8" type="primary">murJ</name>
    <name evidence="10" type="ORF">A2633_03830</name>
</gene>
<comment type="function">
    <text evidence="8 9">Involved in peptidoglycan biosynthesis. Transports lipid-linked peptidoglycan precursors from the inner to the outer leaflet of the cytoplasmic membrane.</text>
</comment>
<dbReference type="AlphaFoldDB" id="A0A1G2K3T3"/>
<comment type="caution">
    <text evidence="10">The sequence shown here is derived from an EMBL/GenBank/DDBJ whole genome shotgun (WGS) entry which is preliminary data.</text>
</comment>
<dbReference type="GO" id="GO:0071555">
    <property type="term" value="P:cell wall organization"/>
    <property type="evidence" value="ECO:0007669"/>
    <property type="project" value="UniProtKB-UniRule"/>
</dbReference>
<proteinExistence type="inferred from homology"/>
<keyword evidence="4 8" id="KW-0133">Cell shape</keyword>
<keyword evidence="8 9" id="KW-0813">Transport</keyword>
<dbReference type="Proteomes" id="UP000177152">
    <property type="component" value="Unassembled WGS sequence"/>
</dbReference>
<keyword evidence="6 8" id="KW-1133">Transmembrane helix</keyword>
<evidence type="ECO:0000313" key="10">
    <source>
        <dbReference type="EMBL" id="OGZ94067.1"/>
    </source>
</evidence>
<organism evidence="10 11">
    <name type="scientific">Candidatus Sungbacteria bacterium RIFCSPHIGHO2_01_FULL_47_32</name>
    <dbReference type="NCBI Taxonomy" id="1802264"/>
    <lineage>
        <taxon>Bacteria</taxon>
        <taxon>Candidatus Sungiibacteriota</taxon>
    </lineage>
</organism>
<dbReference type="GO" id="GO:0015648">
    <property type="term" value="F:lipid-linked peptidoglycan transporter activity"/>
    <property type="evidence" value="ECO:0007669"/>
    <property type="project" value="UniProtKB-UniRule"/>
</dbReference>
<evidence type="ECO:0000313" key="11">
    <source>
        <dbReference type="Proteomes" id="UP000177152"/>
    </source>
</evidence>
<name>A0A1G2K3T3_9BACT</name>
<evidence type="ECO:0000256" key="3">
    <source>
        <dbReference type="ARBA" id="ARBA00022692"/>
    </source>
</evidence>
<feature type="transmembrane region" description="Helical" evidence="8">
    <location>
        <begin position="239"/>
        <end position="270"/>
    </location>
</feature>
<feature type="transmembrane region" description="Helical" evidence="8">
    <location>
        <begin position="351"/>
        <end position="373"/>
    </location>
</feature>
<dbReference type="NCBIfam" id="TIGR01695">
    <property type="entry name" value="murJ_mviN"/>
    <property type="match status" value="1"/>
</dbReference>
<dbReference type="InterPro" id="IPR004268">
    <property type="entry name" value="MurJ"/>
</dbReference>
<feature type="transmembrane region" description="Helical" evidence="8">
    <location>
        <begin position="51"/>
        <end position="77"/>
    </location>
</feature>
<accession>A0A1G2K3T3</accession>
<evidence type="ECO:0000256" key="1">
    <source>
        <dbReference type="ARBA" id="ARBA00004651"/>
    </source>
</evidence>
<feature type="transmembrane region" description="Helical" evidence="8">
    <location>
        <begin position="12"/>
        <end position="31"/>
    </location>
</feature>
<feature type="transmembrane region" description="Helical" evidence="8">
    <location>
        <begin position="276"/>
        <end position="298"/>
    </location>
</feature>
<feature type="transmembrane region" description="Helical" evidence="8">
    <location>
        <begin position="170"/>
        <end position="187"/>
    </location>
</feature>
<keyword evidence="8 9" id="KW-0961">Cell wall biogenesis/degradation</keyword>
<dbReference type="GO" id="GO:0008360">
    <property type="term" value="P:regulation of cell shape"/>
    <property type="evidence" value="ECO:0007669"/>
    <property type="project" value="UniProtKB-UniRule"/>
</dbReference>
<protein>
    <recommendedName>
        <fullName evidence="8">Probable lipid II flippase MurJ</fullName>
    </recommendedName>
</protein>
<evidence type="ECO:0000256" key="4">
    <source>
        <dbReference type="ARBA" id="ARBA00022960"/>
    </source>
</evidence>
<dbReference type="HAMAP" id="MF_02078">
    <property type="entry name" value="MurJ_MviN"/>
    <property type="match status" value="1"/>
</dbReference>
<keyword evidence="7 8" id="KW-0472">Membrane</keyword>
<dbReference type="GO" id="GO:0009252">
    <property type="term" value="P:peptidoglycan biosynthetic process"/>
    <property type="evidence" value="ECO:0007669"/>
    <property type="project" value="UniProtKB-UniRule"/>
</dbReference>
<evidence type="ECO:0000256" key="7">
    <source>
        <dbReference type="ARBA" id="ARBA00023136"/>
    </source>
</evidence>
<keyword evidence="2 8" id="KW-1003">Cell membrane</keyword>
<evidence type="ECO:0000256" key="2">
    <source>
        <dbReference type="ARBA" id="ARBA00022475"/>
    </source>
</evidence>
<reference evidence="10 11" key="1">
    <citation type="journal article" date="2016" name="Nat. Commun.">
        <title>Thousands of microbial genomes shed light on interconnected biogeochemical processes in an aquifer system.</title>
        <authorList>
            <person name="Anantharaman K."/>
            <person name="Brown C.T."/>
            <person name="Hug L.A."/>
            <person name="Sharon I."/>
            <person name="Castelle C.J."/>
            <person name="Probst A.J."/>
            <person name="Thomas B.C."/>
            <person name="Singh A."/>
            <person name="Wilkins M.J."/>
            <person name="Karaoz U."/>
            <person name="Brodie E.L."/>
            <person name="Williams K.H."/>
            <person name="Hubbard S.S."/>
            <person name="Banfield J.F."/>
        </authorList>
    </citation>
    <scope>NUCLEOTIDE SEQUENCE [LARGE SCALE GENOMIC DNA]</scope>
</reference>
<dbReference type="PRINTS" id="PR01806">
    <property type="entry name" value="VIRFACTRMVIN"/>
</dbReference>
<feature type="transmembrane region" description="Helical" evidence="8">
    <location>
        <begin position="507"/>
        <end position="528"/>
    </location>
</feature>
<evidence type="ECO:0000256" key="9">
    <source>
        <dbReference type="PIRNR" id="PIRNR002869"/>
    </source>
</evidence>
<feature type="transmembrane region" description="Helical" evidence="8">
    <location>
        <begin position="193"/>
        <end position="218"/>
    </location>
</feature>
<dbReference type="InterPro" id="IPR051050">
    <property type="entry name" value="Lipid_II_flippase_MurJ/MviN"/>
</dbReference>
<feature type="transmembrane region" description="Helical" evidence="8">
    <location>
        <begin position="97"/>
        <end position="117"/>
    </location>
</feature>
<evidence type="ECO:0000256" key="5">
    <source>
        <dbReference type="ARBA" id="ARBA00022984"/>
    </source>
</evidence>
<dbReference type="PIRSF" id="PIRSF002869">
    <property type="entry name" value="MviN"/>
    <property type="match status" value="1"/>
</dbReference>
<feature type="transmembrane region" description="Helical" evidence="8">
    <location>
        <begin position="385"/>
        <end position="407"/>
    </location>
</feature>
<comment type="subcellular location">
    <subcellularLocation>
        <location evidence="1 8">Cell membrane</location>
        <topology evidence="1 8">Multi-pass membrane protein</topology>
    </subcellularLocation>
</comment>
<feature type="transmembrane region" description="Helical" evidence="8">
    <location>
        <begin position="137"/>
        <end position="158"/>
    </location>
</feature>
<dbReference type="GO" id="GO:0034204">
    <property type="term" value="P:lipid translocation"/>
    <property type="evidence" value="ECO:0007669"/>
    <property type="project" value="TreeGrafter"/>
</dbReference>
<dbReference type="EMBL" id="MHQC01000044">
    <property type="protein sequence ID" value="OGZ94067.1"/>
    <property type="molecule type" value="Genomic_DNA"/>
</dbReference>
<dbReference type="GO" id="GO:0005886">
    <property type="term" value="C:plasma membrane"/>
    <property type="evidence" value="ECO:0007669"/>
    <property type="project" value="UniProtKB-SubCell"/>
</dbReference>
<evidence type="ECO:0000256" key="6">
    <source>
        <dbReference type="ARBA" id="ARBA00022989"/>
    </source>
</evidence>
<dbReference type="PANTHER" id="PTHR47019:SF1">
    <property type="entry name" value="LIPID II FLIPPASE MURJ"/>
    <property type="match status" value="1"/>
</dbReference>
<comment type="similarity">
    <text evidence="8 9">Belongs to the MurJ/MviN family.</text>
</comment>
<feature type="transmembrane region" description="Helical" evidence="8">
    <location>
        <begin position="310"/>
        <end position="331"/>
    </location>
</feature>
<keyword evidence="3 8" id="KW-0812">Transmembrane</keyword>
<dbReference type="UniPathway" id="UPA00219"/>
<feature type="transmembrane region" description="Helical" evidence="8">
    <location>
        <begin position="475"/>
        <end position="495"/>
    </location>
</feature>
<sequence length="557" mass="60868">MTLFKREIASINAAALLIGAAGFLSDILGLFRDRLLAGHFGASRELDIYYAAFQIPDLLFTLFLVGAATAAIIPVFLEVKEKDPDEAKRLIESLFNAFLLVSAAFCLLVIFFAPLIFKFLVPGFSPEERSLTVLMTRIMMASPFLLSLSNIISSVIQANRRFATFALSPICYNIGIIFGILVFLPAFGLPGLAYGVILGAFLHLLVQIPTFMSLGFRIRPALRMHSAIKKILSLSVPRVLSLSMVSITVLIVNAIASTLIPGSIAVFQFARNLESIPIGIIGVSFAVAVFPRLSGAFVKKDGNDFYESFFGTLETVIFWLAPIAVLMYVLRAHIVRLALGTGRFDWSDTRLTAAVFGIFCFSVILESILPLIIKGYYALNKTSRPLIINFAASGSIVVLSFALARVFSDPSAAFPAFVAHILKVDDVKSVGILGLALAIAIGEFIDFIFLFRFFLKEGKETFGFVPKNGFLKETVFLIAVAVLSGFVAYGARLFLNLFISLDTFFGVFFQALGSGVAGVIVYGAILYWKKNSQLLGIIEVFRRRLLKPDVLPSELGS</sequence>
<dbReference type="Pfam" id="PF03023">
    <property type="entry name" value="MurJ"/>
    <property type="match status" value="1"/>
</dbReference>
<evidence type="ECO:0000256" key="8">
    <source>
        <dbReference type="HAMAP-Rule" id="MF_02078"/>
    </source>
</evidence>
<dbReference type="PANTHER" id="PTHR47019">
    <property type="entry name" value="LIPID II FLIPPASE MURJ"/>
    <property type="match status" value="1"/>
</dbReference>
<dbReference type="CDD" id="cd13123">
    <property type="entry name" value="MATE_MurJ_like"/>
    <property type="match status" value="1"/>
</dbReference>
<comment type="pathway">
    <text evidence="8">Cell wall biogenesis; peptidoglycan biosynthesis.</text>
</comment>